<feature type="chain" id="PRO_5001664101" evidence="2">
    <location>
        <begin position="28"/>
        <end position="230"/>
    </location>
</feature>
<keyword evidence="1" id="KW-0175">Coiled coil</keyword>
<feature type="coiled-coil region" evidence="1">
    <location>
        <begin position="182"/>
        <end position="216"/>
    </location>
</feature>
<dbReference type="eggNOG" id="ENOG5031JPS">
    <property type="taxonomic scope" value="Bacteria"/>
</dbReference>
<dbReference type="EMBL" id="JFHE01000001">
    <property type="protein sequence ID" value="KDR37377.1"/>
    <property type="molecule type" value="Genomic_DNA"/>
</dbReference>
<evidence type="ECO:0000256" key="2">
    <source>
        <dbReference type="SAM" id="SignalP"/>
    </source>
</evidence>
<reference evidence="3" key="1">
    <citation type="journal article" date="2014" name="Int. J. Syst. Evol. Microbiol.">
        <title>Complete genome of a new Firmicutes species belonging to the dominant human colonic microbiota ('Ruminococcus bicirculans') reveals two chromosomes and a selective capacity to utilize plant glucans.</title>
        <authorList>
            <consortium name="NISC Comparative Sequencing Program"/>
            <person name="Wegmann U."/>
            <person name="Louis P."/>
            <person name="Goesmann A."/>
            <person name="Henrissat B."/>
            <person name="Duncan S.H."/>
            <person name="Flint H.J."/>
        </authorList>
    </citation>
    <scope>NUCLEOTIDE SEQUENCE</scope>
    <source>
        <strain evidence="3">CGMCC 1.11013</strain>
    </source>
</reference>
<feature type="signal peptide" evidence="2">
    <location>
        <begin position="1"/>
        <end position="27"/>
    </location>
</feature>
<sequence>MKHSRLILIATLAVALSFVAAFTNASAAPAAKAEQAAPSAPPVEDLSGLQADGSSNVSGNLAELQDMIQAGRVNELRATRNASYGAKLYFLPQEMLYYVALQQETRLWRVVKTQDETRAESVYSQFARKTFELADGEIRRTRLQAQTALLERVIAVSSNRASRLSADLALAQQQDSQVSERQQKLQAESASLQGDKLEAERKLHALQQQVDQLQRATEAGITPVTVTPAR</sequence>
<keyword evidence="3" id="KW-0449">Lipoprotein</keyword>
<keyword evidence="2" id="KW-0732">Signal</keyword>
<protein>
    <submittedName>
        <fullName evidence="3">Lipoprotein</fullName>
    </submittedName>
    <submittedName>
        <fullName evidence="4">Signal peptide protein</fullName>
    </submittedName>
</protein>
<evidence type="ECO:0000313" key="4">
    <source>
        <dbReference type="EMBL" id="KDR37377.1"/>
    </source>
</evidence>
<reference evidence="4 5" key="2">
    <citation type="submission" date="2014-03" db="EMBL/GenBank/DDBJ databases">
        <title>Draft Genome Sequences of Four Burkholderia Strains.</title>
        <authorList>
            <person name="Liu X.Y."/>
            <person name="Li C.X."/>
            <person name="Xu J.H."/>
        </authorList>
    </citation>
    <scope>NUCLEOTIDE SEQUENCE [LARGE SCALE GENOMIC DNA]</scope>
    <source>
        <strain evidence="4 5">R27</strain>
    </source>
</reference>
<dbReference type="InterPro" id="IPR021350">
    <property type="entry name" value="DUF2968"/>
</dbReference>
<dbReference type="OrthoDB" id="5952682at2"/>
<dbReference type="Pfam" id="PF11180">
    <property type="entry name" value="DUF2968"/>
    <property type="match status" value="1"/>
</dbReference>
<evidence type="ECO:0000313" key="3">
    <source>
        <dbReference type="EMBL" id="GGD68704.1"/>
    </source>
</evidence>
<reference evidence="6" key="3">
    <citation type="journal article" date="2019" name="Int. J. Syst. Evol. Microbiol.">
        <title>The Global Catalogue of Microorganisms (GCM) 10K type strain sequencing project: providing services to taxonomists for standard genome sequencing and annotation.</title>
        <authorList>
            <consortium name="The Broad Institute Genomics Platform"/>
            <consortium name="The Broad Institute Genome Sequencing Center for Infectious Disease"/>
            <person name="Wu L."/>
            <person name="Ma J."/>
        </authorList>
    </citation>
    <scope>NUCLEOTIDE SEQUENCE [LARGE SCALE GENOMIC DNA]</scope>
    <source>
        <strain evidence="6">CGMCC 1.11013</strain>
    </source>
</reference>
<keyword evidence="6" id="KW-1185">Reference proteome</keyword>
<gene>
    <name evidence="4" type="ORF">BG57_01845</name>
    <name evidence="3" type="ORF">GCM10010985_23940</name>
</gene>
<evidence type="ECO:0000313" key="6">
    <source>
        <dbReference type="Proteomes" id="UP000597138"/>
    </source>
</evidence>
<comment type="caution">
    <text evidence="4">The sequence shown here is derived from an EMBL/GenBank/DDBJ whole genome shotgun (WGS) entry which is preliminary data.</text>
</comment>
<dbReference type="AlphaFoldDB" id="A0A069PA52"/>
<accession>A0A069PA52</accession>
<dbReference type="Proteomes" id="UP000597138">
    <property type="component" value="Unassembled WGS sequence"/>
</dbReference>
<dbReference type="Proteomes" id="UP000027439">
    <property type="component" value="Unassembled WGS sequence"/>
</dbReference>
<evidence type="ECO:0000256" key="1">
    <source>
        <dbReference type="SAM" id="Coils"/>
    </source>
</evidence>
<name>A0A069PA52_9BURK</name>
<evidence type="ECO:0000313" key="5">
    <source>
        <dbReference type="Proteomes" id="UP000027439"/>
    </source>
</evidence>
<proteinExistence type="predicted"/>
<organism evidence="4 5">
    <name type="scientific">Caballeronia grimmiae</name>
    <dbReference type="NCBI Taxonomy" id="1071679"/>
    <lineage>
        <taxon>Bacteria</taxon>
        <taxon>Pseudomonadati</taxon>
        <taxon>Pseudomonadota</taxon>
        <taxon>Betaproteobacteria</taxon>
        <taxon>Burkholderiales</taxon>
        <taxon>Burkholderiaceae</taxon>
        <taxon>Caballeronia</taxon>
    </lineage>
</organism>
<reference evidence="3" key="4">
    <citation type="submission" date="2024-05" db="EMBL/GenBank/DDBJ databases">
        <authorList>
            <person name="Sun Q."/>
            <person name="Zhou Y."/>
        </authorList>
    </citation>
    <scope>NUCLEOTIDE SEQUENCE</scope>
    <source>
        <strain evidence="3">CGMCC 1.11013</strain>
    </source>
</reference>
<dbReference type="RefSeq" id="WP_052005557.1">
    <property type="nucleotide sequence ID" value="NZ_BMEG01000003.1"/>
</dbReference>
<dbReference type="EMBL" id="BMEG01000003">
    <property type="protein sequence ID" value="GGD68704.1"/>
    <property type="molecule type" value="Genomic_DNA"/>
</dbReference>